<proteinExistence type="predicted"/>
<reference evidence="1 2" key="1">
    <citation type="submission" date="2022-07" db="EMBL/GenBank/DDBJ databases">
        <authorList>
            <person name="Xamxidin M."/>
            <person name="Wu M."/>
        </authorList>
    </citation>
    <scope>NUCLEOTIDE SEQUENCE [LARGE SCALE GENOMIC DNA]</scope>
    <source>
        <strain evidence="1 2">NBRC 111650</strain>
    </source>
</reference>
<accession>A0ABT1WDN3</accession>
<protein>
    <submittedName>
        <fullName evidence="1">Uncharacterized protein</fullName>
    </submittedName>
</protein>
<keyword evidence="2" id="KW-1185">Reference proteome</keyword>
<gene>
    <name evidence="1" type="ORF">NQT62_04145</name>
</gene>
<sequence length="102" mass="11136">MTDLTNGFGEPDKDLPSVVHQMSATGFSNQALECVPVNGSLGKPLWNQNTKAGVGVIRNGVQHQPGSFVNRPGFQQVRKRFRQVNWAHPDGLLARTTGLLIQ</sequence>
<name>A0ABT1WDN3_9BURK</name>
<dbReference type="Proteomes" id="UP001204142">
    <property type="component" value="Unassembled WGS sequence"/>
</dbReference>
<evidence type="ECO:0000313" key="1">
    <source>
        <dbReference type="EMBL" id="MCQ8895633.1"/>
    </source>
</evidence>
<organism evidence="1 2">
    <name type="scientific">Limnobacter humi</name>
    <dbReference type="NCBI Taxonomy" id="1778671"/>
    <lineage>
        <taxon>Bacteria</taxon>
        <taxon>Pseudomonadati</taxon>
        <taxon>Pseudomonadota</taxon>
        <taxon>Betaproteobacteria</taxon>
        <taxon>Burkholderiales</taxon>
        <taxon>Burkholderiaceae</taxon>
        <taxon>Limnobacter</taxon>
    </lineage>
</organism>
<comment type="caution">
    <text evidence="1">The sequence shown here is derived from an EMBL/GenBank/DDBJ whole genome shotgun (WGS) entry which is preliminary data.</text>
</comment>
<evidence type="ECO:0000313" key="2">
    <source>
        <dbReference type="Proteomes" id="UP001204142"/>
    </source>
</evidence>
<dbReference type="EMBL" id="JANIGO010000001">
    <property type="protein sequence ID" value="MCQ8895633.1"/>
    <property type="molecule type" value="Genomic_DNA"/>
</dbReference>